<proteinExistence type="predicted"/>
<comment type="caution">
    <text evidence="1">The sequence shown here is derived from an EMBL/GenBank/DDBJ whole genome shotgun (WGS) entry which is preliminary data.</text>
</comment>
<accession>A0A151GHI8</accession>
<name>A0A151GHI8_DRECN</name>
<dbReference type="Proteomes" id="UP000076580">
    <property type="component" value="Chromosome 02"/>
</dbReference>
<sequence>MDAHGSSAMASSLRQAAFWVGLRQEVTTAVASRRSIKITLSPNFADPSFAPAADEVWTHRIMMHCAKVAQFCFGNRSRSMDEYRNLVKYDEGWLRARPATFLPLAYSDSDTNRGEVFPHILYLSHAVGSFAPFSIERAWLTSGLQVVGVVHSILAQTLLMCYDPTPSTMENSRKGAQVERDKLIQQQVLLLCGTALSNESTIPALITASLGIATFGDRFDDEYERQALLGVLVKTEADHGWPTGQIQRNLTSTWGRKYAQYNT</sequence>
<organism evidence="1 2">
    <name type="scientific">Drechmeria coniospora</name>
    <name type="common">Nematophagous fungus</name>
    <name type="synonym">Meria coniospora</name>
    <dbReference type="NCBI Taxonomy" id="98403"/>
    <lineage>
        <taxon>Eukaryota</taxon>
        <taxon>Fungi</taxon>
        <taxon>Dikarya</taxon>
        <taxon>Ascomycota</taxon>
        <taxon>Pezizomycotina</taxon>
        <taxon>Sordariomycetes</taxon>
        <taxon>Hypocreomycetidae</taxon>
        <taxon>Hypocreales</taxon>
        <taxon>Ophiocordycipitaceae</taxon>
        <taxon>Drechmeria</taxon>
    </lineage>
</organism>
<evidence type="ECO:0000313" key="2">
    <source>
        <dbReference type="Proteomes" id="UP000076580"/>
    </source>
</evidence>
<dbReference type="AlphaFoldDB" id="A0A151GHI8"/>
<dbReference type="InParanoid" id="A0A151GHI8"/>
<reference evidence="1 2" key="1">
    <citation type="journal article" date="2016" name="Sci. Rep.">
        <title>Insights into Adaptations to a Near-Obligate Nematode Endoparasitic Lifestyle from the Finished Genome of Drechmeria coniospora.</title>
        <authorList>
            <person name="Zhang L."/>
            <person name="Zhou Z."/>
            <person name="Guo Q."/>
            <person name="Fokkens L."/>
            <person name="Miskei M."/>
            <person name="Pocsi I."/>
            <person name="Zhang W."/>
            <person name="Chen M."/>
            <person name="Wang L."/>
            <person name="Sun Y."/>
            <person name="Donzelli B.G."/>
            <person name="Gibson D.M."/>
            <person name="Nelson D.R."/>
            <person name="Luo J.G."/>
            <person name="Rep M."/>
            <person name="Liu H."/>
            <person name="Yang S."/>
            <person name="Wang J."/>
            <person name="Krasnoff S.B."/>
            <person name="Xu Y."/>
            <person name="Molnar I."/>
            <person name="Lin M."/>
        </authorList>
    </citation>
    <scope>NUCLEOTIDE SEQUENCE [LARGE SCALE GENOMIC DNA]</scope>
    <source>
        <strain evidence="1 2">ARSEF 6962</strain>
    </source>
</reference>
<dbReference type="EMBL" id="LAYC01000002">
    <property type="protein sequence ID" value="KYK56564.1"/>
    <property type="molecule type" value="Genomic_DNA"/>
</dbReference>
<dbReference type="RefSeq" id="XP_040655916.1">
    <property type="nucleotide sequence ID" value="XM_040800883.1"/>
</dbReference>
<keyword evidence="2" id="KW-1185">Reference proteome</keyword>
<evidence type="ECO:0000313" key="1">
    <source>
        <dbReference type="EMBL" id="KYK56564.1"/>
    </source>
</evidence>
<gene>
    <name evidence="1" type="ORF">DCS_03564</name>
</gene>
<dbReference type="GeneID" id="63716207"/>
<protein>
    <submittedName>
        <fullName evidence="1">Uncharacterized protein</fullName>
    </submittedName>
</protein>
<dbReference type="STRING" id="98403.A0A151GHI8"/>